<evidence type="ECO:0000313" key="1">
    <source>
        <dbReference type="EMBL" id="CAJ0570725.1"/>
    </source>
</evidence>
<organism evidence="1 2">
    <name type="scientific">Mesorhabditis spiculigera</name>
    <dbReference type="NCBI Taxonomy" id="96644"/>
    <lineage>
        <taxon>Eukaryota</taxon>
        <taxon>Metazoa</taxon>
        <taxon>Ecdysozoa</taxon>
        <taxon>Nematoda</taxon>
        <taxon>Chromadorea</taxon>
        <taxon>Rhabditida</taxon>
        <taxon>Rhabditina</taxon>
        <taxon>Rhabditomorpha</taxon>
        <taxon>Rhabditoidea</taxon>
        <taxon>Rhabditidae</taxon>
        <taxon>Mesorhabditinae</taxon>
        <taxon>Mesorhabditis</taxon>
    </lineage>
</organism>
<protein>
    <submittedName>
        <fullName evidence="1">Uncharacterized protein</fullName>
    </submittedName>
</protein>
<gene>
    <name evidence="1" type="ORF">MSPICULIGERA_LOCUS9162</name>
</gene>
<dbReference type="Proteomes" id="UP001177023">
    <property type="component" value="Unassembled WGS sequence"/>
</dbReference>
<dbReference type="EMBL" id="CATQJA010002456">
    <property type="protein sequence ID" value="CAJ0570725.1"/>
    <property type="molecule type" value="Genomic_DNA"/>
</dbReference>
<proteinExistence type="predicted"/>
<accession>A0AA36CKI0</accession>
<comment type="caution">
    <text evidence="1">The sequence shown here is derived from an EMBL/GenBank/DDBJ whole genome shotgun (WGS) entry which is preliminary data.</text>
</comment>
<dbReference type="AlphaFoldDB" id="A0AA36CKI0"/>
<reference evidence="1" key="1">
    <citation type="submission" date="2023-06" db="EMBL/GenBank/DDBJ databases">
        <authorList>
            <person name="Delattre M."/>
        </authorList>
    </citation>
    <scope>NUCLEOTIDE SEQUENCE</scope>
    <source>
        <strain evidence="1">AF72</strain>
    </source>
</reference>
<sequence>MDVVLKDVKSGEPIVYLESLTTSSMEFAGQTVYARGGKGHPKLIGWDSEKDVTMTMEDALISKESLAVLTGSKFVKGTKPVHKKEVLEVSAGGEIKLSQAPLTTKLTHFFKTSNGSSMEAKLVASPITDHQYEVQIHTFFRQSLMDNVNMNYVSLIDQLRQKTDVTDQVIKDTHLHEEMEELREEHMLKNEDGSFVMRAGAMVPRDSRKLQTEMQELLEEQVMIEATAERMPMIKAMYRILQNCTLQLEGETADVYDQLCEQFEQYEE</sequence>
<feature type="non-terminal residue" evidence="1">
    <location>
        <position position="1"/>
    </location>
</feature>
<evidence type="ECO:0000313" key="2">
    <source>
        <dbReference type="Proteomes" id="UP001177023"/>
    </source>
</evidence>
<keyword evidence="2" id="KW-1185">Reference proteome</keyword>
<name>A0AA36CKI0_9BILA</name>